<comment type="caution">
    <text evidence="1">The sequence shown here is derived from an EMBL/GenBank/DDBJ whole genome shotgun (WGS) entry which is preliminary data.</text>
</comment>
<evidence type="ECO:0000313" key="2">
    <source>
        <dbReference type="Proteomes" id="UP000672097"/>
    </source>
</evidence>
<name>A0ABS5DYN5_9BURK</name>
<keyword evidence="2" id="KW-1185">Reference proteome</keyword>
<reference evidence="1 2" key="1">
    <citation type="submission" date="2021-04" db="EMBL/GenBank/DDBJ databases">
        <title>The genome sequence of type strain Ideonella paludis KCTC 32238.</title>
        <authorList>
            <person name="Liu Y."/>
        </authorList>
    </citation>
    <scope>NUCLEOTIDE SEQUENCE [LARGE SCALE GENOMIC DNA]</scope>
    <source>
        <strain evidence="1 2">KCTC 32238</strain>
    </source>
</reference>
<evidence type="ECO:0000313" key="1">
    <source>
        <dbReference type="EMBL" id="MBQ0936260.1"/>
    </source>
</evidence>
<organism evidence="1 2">
    <name type="scientific">Ideonella paludis</name>
    <dbReference type="NCBI Taxonomy" id="1233411"/>
    <lineage>
        <taxon>Bacteria</taxon>
        <taxon>Pseudomonadati</taxon>
        <taxon>Pseudomonadota</taxon>
        <taxon>Betaproteobacteria</taxon>
        <taxon>Burkholderiales</taxon>
        <taxon>Sphaerotilaceae</taxon>
        <taxon>Ideonella</taxon>
    </lineage>
</organism>
<protein>
    <recommendedName>
        <fullName evidence="3">DUF721 domain-containing protein</fullName>
    </recommendedName>
</protein>
<accession>A0ABS5DYN5</accession>
<dbReference type="EMBL" id="JAGQDG010000004">
    <property type="protein sequence ID" value="MBQ0936260.1"/>
    <property type="molecule type" value="Genomic_DNA"/>
</dbReference>
<evidence type="ECO:0008006" key="3">
    <source>
        <dbReference type="Google" id="ProtNLM"/>
    </source>
</evidence>
<dbReference type="RefSeq" id="WP_210809565.1">
    <property type="nucleotide sequence ID" value="NZ_JAGQDG010000004.1"/>
</dbReference>
<proteinExistence type="predicted"/>
<dbReference type="Proteomes" id="UP000672097">
    <property type="component" value="Unassembled WGS sequence"/>
</dbReference>
<gene>
    <name evidence="1" type="ORF">KAK11_13045</name>
</gene>
<sequence length="105" mass="11414">MNPSRQEPKTRPISEALGANATLGSLLARLKESEARLTTVRSVLPAALRPHVRAGVLDDTGWNLLAPNGAVAAKLRQLLPMIEQVLLDQGWQPTAIRVKVQAHRP</sequence>